<protein>
    <recommendedName>
        <fullName evidence="5">50S ribosomal protein L33</fullName>
    </recommendedName>
</protein>
<evidence type="ECO:0000256" key="2">
    <source>
        <dbReference type="ARBA" id="ARBA00022980"/>
    </source>
</evidence>
<dbReference type="GO" id="GO:0003735">
    <property type="term" value="F:structural constituent of ribosome"/>
    <property type="evidence" value="ECO:0007669"/>
    <property type="project" value="InterPro"/>
</dbReference>
<dbReference type="InterPro" id="IPR038584">
    <property type="entry name" value="Ribosomal_bL33_sf"/>
</dbReference>
<name>A0A381WH07_9ZZZZ</name>
<dbReference type="SUPFAM" id="SSF57829">
    <property type="entry name" value="Zn-binding ribosomal proteins"/>
    <property type="match status" value="1"/>
</dbReference>
<evidence type="ECO:0000256" key="3">
    <source>
        <dbReference type="ARBA" id="ARBA00023274"/>
    </source>
</evidence>
<dbReference type="EMBL" id="UINC01011791">
    <property type="protein sequence ID" value="SVA51810.1"/>
    <property type="molecule type" value="Genomic_DNA"/>
</dbReference>
<reference evidence="4" key="1">
    <citation type="submission" date="2018-05" db="EMBL/GenBank/DDBJ databases">
        <authorList>
            <person name="Lanie J.A."/>
            <person name="Ng W.-L."/>
            <person name="Kazmierczak K.M."/>
            <person name="Andrzejewski T.M."/>
            <person name="Davidsen T.M."/>
            <person name="Wayne K.J."/>
            <person name="Tettelin H."/>
            <person name="Glass J.I."/>
            <person name="Rusch D."/>
            <person name="Podicherti R."/>
            <person name="Tsui H.-C.T."/>
            <person name="Winkler M.E."/>
        </authorList>
    </citation>
    <scope>NUCLEOTIDE SEQUENCE</scope>
</reference>
<dbReference type="Pfam" id="PF00471">
    <property type="entry name" value="Ribosomal_L33"/>
    <property type="match status" value="1"/>
</dbReference>
<gene>
    <name evidence="4" type="ORF">METZ01_LOCUS104664</name>
</gene>
<evidence type="ECO:0008006" key="5">
    <source>
        <dbReference type="Google" id="ProtNLM"/>
    </source>
</evidence>
<dbReference type="Gene3D" id="2.20.28.120">
    <property type="entry name" value="Ribosomal protein L33"/>
    <property type="match status" value="1"/>
</dbReference>
<proteinExistence type="inferred from homology"/>
<dbReference type="InterPro" id="IPR001705">
    <property type="entry name" value="Ribosomal_bL33"/>
</dbReference>
<dbReference type="GO" id="GO:0006412">
    <property type="term" value="P:translation"/>
    <property type="evidence" value="ECO:0007669"/>
    <property type="project" value="InterPro"/>
</dbReference>
<comment type="similarity">
    <text evidence="1">Belongs to the bacterial ribosomal protein bL33 family.</text>
</comment>
<dbReference type="GO" id="GO:1990904">
    <property type="term" value="C:ribonucleoprotein complex"/>
    <property type="evidence" value="ECO:0007669"/>
    <property type="project" value="UniProtKB-KW"/>
</dbReference>
<organism evidence="4">
    <name type="scientific">marine metagenome</name>
    <dbReference type="NCBI Taxonomy" id="408172"/>
    <lineage>
        <taxon>unclassified sequences</taxon>
        <taxon>metagenomes</taxon>
        <taxon>ecological metagenomes</taxon>
    </lineage>
</organism>
<keyword evidence="3" id="KW-0687">Ribonucleoprotein</keyword>
<dbReference type="GO" id="GO:0005737">
    <property type="term" value="C:cytoplasm"/>
    <property type="evidence" value="ECO:0007669"/>
    <property type="project" value="UniProtKB-ARBA"/>
</dbReference>
<sequence length="64" mass="7570">MAKGKQNKVLMVPEDSPKSFGYSYTVEKSKAMLRGNTKLRMRKYDPSQRKHVWFIERKLPSHTK</sequence>
<accession>A0A381WH07</accession>
<evidence type="ECO:0000256" key="1">
    <source>
        <dbReference type="ARBA" id="ARBA00007596"/>
    </source>
</evidence>
<dbReference type="GO" id="GO:0005840">
    <property type="term" value="C:ribosome"/>
    <property type="evidence" value="ECO:0007669"/>
    <property type="project" value="UniProtKB-KW"/>
</dbReference>
<dbReference type="AlphaFoldDB" id="A0A381WH07"/>
<dbReference type="InterPro" id="IPR011332">
    <property type="entry name" value="Ribosomal_zn-bd"/>
</dbReference>
<keyword evidence="2" id="KW-0689">Ribosomal protein</keyword>
<dbReference type="NCBIfam" id="TIGR01023">
    <property type="entry name" value="rpmG_bact"/>
    <property type="match status" value="1"/>
</dbReference>
<evidence type="ECO:0000313" key="4">
    <source>
        <dbReference type="EMBL" id="SVA51810.1"/>
    </source>
</evidence>